<dbReference type="InterPro" id="IPR006315">
    <property type="entry name" value="OM_autotransptr_brl_dom"/>
</dbReference>
<dbReference type="NCBIfam" id="TIGR01414">
    <property type="entry name" value="autotrans_barl"/>
    <property type="match status" value="1"/>
</dbReference>
<proteinExistence type="predicted"/>
<dbReference type="GO" id="GO:0019867">
    <property type="term" value="C:outer membrane"/>
    <property type="evidence" value="ECO:0007669"/>
    <property type="project" value="InterPro"/>
</dbReference>
<evidence type="ECO:0000256" key="1">
    <source>
        <dbReference type="ARBA" id="ARBA00022729"/>
    </source>
</evidence>
<dbReference type="Gene3D" id="2.40.160.20">
    <property type="match status" value="1"/>
</dbReference>
<reference evidence="4 5" key="1">
    <citation type="journal article" date="2020" name="ISME J.">
        <title>Parallel Reductive Genome Evolution in Desulfovibrio Ectosymbionts Independently Acquired by Trichonympha Protists in the Termite Gut.</title>
        <authorList>
            <person name="Takeuchi M."/>
            <person name="Kuwahara H."/>
            <person name="Murakami T."/>
            <person name="Takahashi K."/>
            <person name="Kajitani R."/>
            <person name="Toyoda A."/>
            <person name="Itoh T."/>
            <person name="Ohkuma M."/>
            <person name="Hongoh Y."/>
        </authorList>
    </citation>
    <scope>NUCLEOTIDE SEQUENCE [LARGE SCALE GENOMIC DNA]</scope>
    <source>
        <strain evidence="4">ZnDsv-02</strain>
    </source>
</reference>
<accession>A0A6L2R5N0</accession>
<dbReference type="InterPro" id="IPR011250">
    <property type="entry name" value="OMP/PagP_B-barrel"/>
</dbReference>
<comment type="caution">
    <text evidence="4">The sequence shown here is derived from an EMBL/GenBank/DDBJ whole genome shotgun (WGS) entry which is preliminary data.</text>
</comment>
<name>A0A6L2R5N0_9BACT</name>
<feature type="domain" description="Outer membrane protein beta-barrel" evidence="3">
    <location>
        <begin position="7"/>
        <end position="225"/>
    </location>
</feature>
<dbReference type="Pfam" id="PF13505">
    <property type="entry name" value="OMP_b-brl"/>
    <property type="match status" value="1"/>
</dbReference>
<sequence>MKRALAIVVFIAGLAAPALSAAEGTGMYLAPKFLVSIQDSGRIHRSAALAGSGVSDYSQFTLGGALAAGYDFWPQHMLPIRAEIELALRGDSEKKWNDDGRNLNKVNAIWNNSTLFANLFWDFRNDTLFTPYVGAGLGVAFKYAGFDYTTAGGDKFTVDDRFNSFAWNVGAGVAYSFAEQLTVDAGYRFVSLGNDSLTTHYGGQKYEVSSSPYNNEFTLGLRFSF</sequence>
<dbReference type="EMBL" id="BLLL01000006">
    <property type="protein sequence ID" value="GFH62849.1"/>
    <property type="molecule type" value="Genomic_DNA"/>
</dbReference>
<protein>
    <submittedName>
        <fullName evidence="4">Outermembrane Hek-like protein</fullName>
    </submittedName>
</protein>
<feature type="chain" id="PRO_5026829981" evidence="2">
    <location>
        <begin position="22"/>
        <end position="225"/>
    </location>
</feature>
<organism evidence="4 5">
    <name type="scientific">Candidatus Desulfovibrio kirbyi</name>
    <dbReference type="NCBI Taxonomy" id="2696086"/>
    <lineage>
        <taxon>Bacteria</taxon>
        <taxon>Pseudomonadati</taxon>
        <taxon>Thermodesulfobacteriota</taxon>
        <taxon>Desulfovibrionia</taxon>
        <taxon>Desulfovibrionales</taxon>
        <taxon>Desulfovibrionaceae</taxon>
        <taxon>Desulfovibrio</taxon>
    </lineage>
</organism>
<dbReference type="AlphaFoldDB" id="A0A6L2R5N0"/>
<dbReference type="InterPro" id="IPR027385">
    <property type="entry name" value="Beta-barrel_OMP"/>
</dbReference>
<dbReference type="Proteomes" id="UP000505077">
    <property type="component" value="Unassembled WGS sequence"/>
</dbReference>
<dbReference type="SUPFAM" id="SSF56925">
    <property type="entry name" value="OMPA-like"/>
    <property type="match status" value="1"/>
</dbReference>
<gene>
    <name evidence="4" type="ORF">ZNDK_0620</name>
</gene>
<evidence type="ECO:0000259" key="3">
    <source>
        <dbReference type="Pfam" id="PF13505"/>
    </source>
</evidence>
<keyword evidence="1 2" id="KW-0732">Signal</keyword>
<evidence type="ECO:0000313" key="5">
    <source>
        <dbReference type="Proteomes" id="UP000505077"/>
    </source>
</evidence>
<evidence type="ECO:0000256" key="2">
    <source>
        <dbReference type="SAM" id="SignalP"/>
    </source>
</evidence>
<feature type="signal peptide" evidence="2">
    <location>
        <begin position="1"/>
        <end position="21"/>
    </location>
</feature>
<evidence type="ECO:0000313" key="4">
    <source>
        <dbReference type="EMBL" id="GFH62849.1"/>
    </source>
</evidence>